<dbReference type="AlphaFoldDB" id="E8N0W4"/>
<evidence type="ECO:0000313" key="3">
    <source>
        <dbReference type="Proteomes" id="UP000008922"/>
    </source>
</evidence>
<dbReference type="EMBL" id="AP012029">
    <property type="protein sequence ID" value="BAJ62509.1"/>
    <property type="molecule type" value="Genomic_DNA"/>
</dbReference>
<reference evidence="2 3" key="1">
    <citation type="submission" date="2010-12" db="EMBL/GenBank/DDBJ databases">
        <title>Whole genome sequence of Anaerolinea thermophila UNI-1.</title>
        <authorList>
            <person name="Narita-Yamada S."/>
            <person name="Kishi E."/>
            <person name="Watanabe Y."/>
            <person name="Takasaki K."/>
            <person name="Ankai A."/>
            <person name="Oguchi A."/>
            <person name="Fukui S."/>
            <person name="Takahashi M."/>
            <person name="Yashiro I."/>
            <person name="Hosoyama A."/>
            <person name="Sekiguchi Y."/>
            <person name="Hanada S."/>
            <person name="Fujita N."/>
        </authorList>
    </citation>
    <scope>NUCLEOTIDE SEQUENCE [LARGE SCALE GENOMIC DNA]</scope>
    <source>
        <strain evidence="3">DSM 14523 / JCM 11388 / NBRC 100420 / UNI-1</strain>
    </source>
</reference>
<dbReference type="STRING" id="926569.ANT_04750"/>
<organism evidence="2 3">
    <name type="scientific">Anaerolinea thermophila (strain DSM 14523 / JCM 11388 / NBRC 100420 / UNI-1)</name>
    <dbReference type="NCBI Taxonomy" id="926569"/>
    <lineage>
        <taxon>Bacteria</taxon>
        <taxon>Bacillati</taxon>
        <taxon>Chloroflexota</taxon>
        <taxon>Anaerolineae</taxon>
        <taxon>Anaerolineales</taxon>
        <taxon>Anaerolineaceae</taxon>
        <taxon>Anaerolinea</taxon>
    </lineage>
</organism>
<sequence length="178" mass="19553">MKPPIKTMLLIALLMITLIFSWNAAQAQKGETPPSPQSETLDGNTRSLDSVSPQALTGFIITSNPYCYQPDVSRNECIINFRYTQANDDGTNAPLLKYLKYSIDGKMRYYSGKFFENSITYAYSMVPQGFKVPCGLPNESGLGNDFGKSYAIVIQAIGNTDTQLGANFFSVACPAYVP</sequence>
<feature type="chain" id="PRO_5003228586" description="Secreted protein" evidence="1">
    <location>
        <begin position="25"/>
        <end position="178"/>
    </location>
</feature>
<feature type="signal peptide" evidence="1">
    <location>
        <begin position="1"/>
        <end position="24"/>
    </location>
</feature>
<keyword evidence="1" id="KW-0732">Signal</keyword>
<gene>
    <name evidence="2" type="ordered locus">ANT_04750</name>
</gene>
<accession>E8N0W4</accession>
<dbReference type="KEGG" id="atm:ANT_04750"/>
<evidence type="ECO:0000313" key="2">
    <source>
        <dbReference type="EMBL" id="BAJ62509.1"/>
    </source>
</evidence>
<evidence type="ECO:0000256" key="1">
    <source>
        <dbReference type="SAM" id="SignalP"/>
    </source>
</evidence>
<dbReference type="InParanoid" id="E8N0W4"/>
<dbReference type="RefSeq" id="WP_013558905.1">
    <property type="nucleotide sequence ID" value="NC_014960.1"/>
</dbReference>
<protein>
    <recommendedName>
        <fullName evidence="4">Secreted protein</fullName>
    </recommendedName>
</protein>
<dbReference type="Proteomes" id="UP000008922">
    <property type="component" value="Chromosome"/>
</dbReference>
<evidence type="ECO:0008006" key="4">
    <source>
        <dbReference type="Google" id="ProtNLM"/>
    </source>
</evidence>
<keyword evidence="3" id="KW-1185">Reference proteome</keyword>
<dbReference type="HOGENOM" id="CLU_1507629_0_0_0"/>
<proteinExistence type="predicted"/>
<name>E8N0W4_ANATU</name>